<dbReference type="STRING" id="661399.AQJ67_05025"/>
<reference evidence="1 2" key="1">
    <citation type="submission" date="2015-10" db="EMBL/GenBank/DDBJ databases">
        <title>Draft genome sequence of Streptomyces caeruleatus NRRL B-24802, type strain for the species Streptomyces caeruleatus.</title>
        <authorList>
            <person name="Ruckert C."/>
            <person name="Winkler A."/>
            <person name="Kalinowski J."/>
            <person name="Kampfer P."/>
            <person name="Glaeser S."/>
        </authorList>
    </citation>
    <scope>NUCLEOTIDE SEQUENCE [LARGE SCALE GENOMIC DNA]</scope>
    <source>
        <strain evidence="1 2">NRRL B-24802</strain>
    </source>
</reference>
<evidence type="ECO:0000313" key="1">
    <source>
        <dbReference type="EMBL" id="KUO05515.1"/>
    </source>
</evidence>
<evidence type="ECO:0000313" key="2">
    <source>
        <dbReference type="Proteomes" id="UP000053429"/>
    </source>
</evidence>
<dbReference type="Proteomes" id="UP000053429">
    <property type="component" value="Unassembled WGS sequence"/>
</dbReference>
<dbReference type="AlphaFoldDB" id="A0A101U777"/>
<proteinExistence type="predicted"/>
<sequence>MSSVIILTISGLWLTGMSPFFIGLMPIFSACLAYQSSMVRMFAWATARLLPASTRVCATEAPILPPASALVLEATCLEKVCIMVMKESAAVPCHGESALPASALAWVTSCSETTRRTSCTYWNTLPAS</sequence>
<name>A0A101U777_9ACTN</name>
<accession>A0A101U777</accession>
<comment type="caution">
    <text evidence="1">The sequence shown here is derived from an EMBL/GenBank/DDBJ whole genome shotgun (WGS) entry which is preliminary data.</text>
</comment>
<gene>
    <name evidence="1" type="ORF">AQJ67_05025</name>
</gene>
<dbReference type="EMBL" id="LMWY01000004">
    <property type="protein sequence ID" value="KUO05515.1"/>
    <property type="molecule type" value="Genomic_DNA"/>
</dbReference>
<protein>
    <submittedName>
        <fullName evidence="1">Uncharacterized protein</fullName>
    </submittedName>
</protein>
<organism evidence="1 2">
    <name type="scientific">Streptomyces caeruleatus</name>
    <dbReference type="NCBI Taxonomy" id="661399"/>
    <lineage>
        <taxon>Bacteria</taxon>
        <taxon>Bacillati</taxon>
        <taxon>Actinomycetota</taxon>
        <taxon>Actinomycetes</taxon>
        <taxon>Kitasatosporales</taxon>
        <taxon>Streptomycetaceae</taxon>
        <taxon>Streptomyces</taxon>
    </lineage>
</organism>
<keyword evidence="2" id="KW-1185">Reference proteome</keyword>